<evidence type="ECO:0000313" key="5">
    <source>
        <dbReference type="Proteomes" id="UP000622638"/>
    </source>
</evidence>
<reference evidence="2" key="1">
    <citation type="journal article" date="2014" name="Int. J. Syst. Evol. Microbiol.">
        <title>Complete genome of a new Firmicutes species belonging to the dominant human colonic microbiota ('Ruminococcus bicirculans') reveals two chromosomes and a selective capacity to utilize plant glucans.</title>
        <authorList>
            <consortium name="NISC Comparative Sequencing Program"/>
            <person name="Wegmann U."/>
            <person name="Louis P."/>
            <person name="Goesmann A."/>
            <person name="Henrissat B."/>
            <person name="Duncan S.H."/>
            <person name="Flint H.J."/>
        </authorList>
    </citation>
    <scope>NUCLEOTIDE SEQUENCE</scope>
    <source>
        <strain evidence="2">CGMCC 1.15931</strain>
    </source>
</reference>
<evidence type="ECO:0008006" key="6">
    <source>
        <dbReference type="Google" id="ProtNLM"/>
    </source>
</evidence>
<accession>A0A6I3T1N6</accession>
<dbReference type="RefSeq" id="WP_155472684.1">
    <property type="nucleotide sequence ID" value="NZ_BMKG01000013.1"/>
</dbReference>
<feature type="signal peptide" evidence="1">
    <location>
        <begin position="1"/>
        <end position="24"/>
    </location>
</feature>
<dbReference type="EMBL" id="BMKG01000013">
    <property type="protein sequence ID" value="GGC08379.1"/>
    <property type="molecule type" value="Genomic_DNA"/>
</dbReference>
<name>A0A6I3T1N6_9BURK</name>
<dbReference type="Proteomes" id="UP000622638">
    <property type="component" value="Unassembled WGS sequence"/>
</dbReference>
<dbReference type="EMBL" id="WNKZ01000083">
    <property type="protein sequence ID" value="MTV55413.1"/>
    <property type="molecule type" value="Genomic_DNA"/>
</dbReference>
<proteinExistence type="predicted"/>
<reference evidence="3 4" key="3">
    <citation type="submission" date="2019-11" db="EMBL/GenBank/DDBJ databases">
        <title>Type strains purchased from KCTC, JCM and DSMZ.</title>
        <authorList>
            <person name="Lu H."/>
        </authorList>
    </citation>
    <scope>NUCLEOTIDE SEQUENCE [LARGE SCALE GENOMIC DNA]</scope>
    <source>
        <strain evidence="3 4">KCTC 52429</strain>
    </source>
</reference>
<reference evidence="5" key="2">
    <citation type="journal article" date="2019" name="Int. J. Syst. Evol. Microbiol.">
        <title>The Global Catalogue of Microorganisms (GCM) 10K type strain sequencing project: providing services to taxonomists for standard genome sequencing and annotation.</title>
        <authorList>
            <consortium name="The Broad Institute Genomics Platform"/>
            <consortium name="The Broad Institute Genome Sequencing Center for Infectious Disease"/>
            <person name="Wu L."/>
            <person name="Ma J."/>
        </authorList>
    </citation>
    <scope>NUCLEOTIDE SEQUENCE [LARGE SCALE GENOMIC DNA]</scope>
    <source>
        <strain evidence="5">CGMCC 1.15931</strain>
    </source>
</reference>
<feature type="chain" id="PRO_5026324293" description="FTP domain-containing protein" evidence="1">
    <location>
        <begin position="25"/>
        <end position="602"/>
    </location>
</feature>
<evidence type="ECO:0000313" key="3">
    <source>
        <dbReference type="EMBL" id="MTV55413.1"/>
    </source>
</evidence>
<keyword evidence="5" id="KW-1185">Reference proteome</keyword>
<sequence length="602" mass="64785">MTSSVHARLFLAYVAASAILPAHGQVPAPVIGPSPATIYLPGGAAASPADATTRIKDIKALSAPEQPAGKNVDAATREFLSRNSKELGLDGTAGTFPVVESKDFPTGKRIRLQQNLNGMRVIGGNIQIAVSNAGTVESVAKNVVTIPAGKKGSIPTAAKLDEQAAKDIAWNDLGVTGELIEPPDIEKAYLNEQDVLTLVYVIKLAVTEPFGYWEYTVDATTGRIAAKRDRRIKRLTGQADAASATPRLPIPRIAAERAFRMASASKAFHAVPVVPGSDSVKGYIFETNPVTAIKDGTLLYGDPPNRFNDAYRQVSHSHASRANQQIVLKNAFVRIEDFEPGVGGRTMAPSTASVEWTARRGDNAFNDFMTFYHISSNLEYLRKLGYRGTGELFPNGLAVDTDGLMGADQSHYVPGSDRLGFGHGCVNDNEDTDVILHELAHAIHYHLNPDWYGGDSGAIGEGFGDYWAVSYRLRAPGGWDFLPGKVFVWDGIDACWGGRRVDRANARFAPSRRYQAHEALGGFIADELWSTPLVSSLLELRALGESIESVDAVILAGMTTIGSAFDMPALARKTVEAAKTLAPGKPHAQVLENNFRKHGILQ</sequence>
<dbReference type="InterPro" id="IPR050728">
    <property type="entry name" value="Zinc_Metalloprotease_M4"/>
</dbReference>
<evidence type="ECO:0000313" key="2">
    <source>
        <dbReference type="EMBL" id="GGC08379.1"/>
    </source>
</evidence>
<dbReference type="PANTHER" id="PTHR33794">
    <property type="entry name" value="BACILLOLYSIN"/>
    <property type="match status" value="1"/>
</dbReference>
<dbReference type="Proteomes" id="UP000430634">
    <property type="component" value="Unassembled WGS sequence"/>
</dbReference>
<dbReference type="OrthoDB" id="9790784at2"/>
<keyword evidence="1" id="KW-0732">Signal</keyword>
<dbReference type="SUPFAM" id="SSF55486">
    <property type="entry name" value="Metalloproteases ('zincins'), catalytic domain"/>
    <property type="match status" value="1"/>
</dbReference>
<gene>
    <name evidence="2" type="ORF">GCM10011572_32470</name>
    <name evidence="3" type="ORF">GM672_22060</name>
</gene>
<evidence type="ECO:0000256" key="1">
    <source>
        <dbReference type="SAM" id="SignalP"/>
    </source>
</evidence>
<dbReference type="PANTHER" id="PTHR33794:SF1">
    <property type="entry name" value="BACILLOLYSIN"/>
    <property type="match status" value="1"/>
</dbReference>
<comment type="caution">
    <text evidence="3">The sequence shown here is derived from an EMBL/GenBank/DDBJ whole genome shotgun (WGS) entry which is preliminary data.</text>
</comment>
<reference evidence="2" key="4">
    <citation type="submission" date="2024-05" db="EMBL/GenBank/DDBJ databases">
        <authorList>
            <person name="Sun Q."/>
            <person name="Zhou Y."/>
        </authorList>
    </citation>
    <scope>NUCLEOTIDE SEQUENCE</scope>
    <source>
        <strain evidence="2">CGMCC 1.15931</strain>
    </source>
</reference>
<evidence type="ECO:0000313" key="4">
    <source>
        <dbReference type="Proteomes" id="UP000430634"/>
    </source>
</evidence>
<dbReference type="AlphaFoldDB" id="A0A6I3T1N6"/>
<protein>
    <recommendedName>
        <fullName evidence="6">FTP domain-containing protein</fullName>
    </recommendedName>
</protein>
<organism evidence="3 4">
    <name type="scientific">Pseudoduganella buxea</name>
    <dbReference type="NCBI Taxonomy" id="1949069"/>
    <lineage>
        <taxon>Bacteria</taxon>
        <taxon>Pseudomonadati</taxon>
        <taxon>Pseudomonadota</taxon>
        <taxon>Betaproteobacteria</taxon>
        <taxon>Burkholderiales</taxon>
        <taxon>Oxalobacteraceae</taxon>
        <taxon>Telluria group</taxon>
        <taxon>Pseudoduganella</taxon>
    </lineage>
</organism>